<sequence>MIFPMSAEQFHWLPRFKRRHQENQQREATPQAPPDPDWSEGRAVFRMPETTDEELDLMRAIHSEDERKMFNVALTEVLEELGDPGMRQERLQRARQFDQKNARRILARAANAYRSKRLTQQQFKDEYLRKSILFAPIPDGSQLPIVVEGEAGYPIAPVFSSLQALQDEFGPDQEYIEGIGQAYLDFQIRRRCNLLLDRGKSHAVTLPPTSQIESDASINA</sequence>
<name>A0A316HPF4_9PSEU</name>
<protein>
    <submittedName>
        <fullName evidence="2">Uncharacterized protein</fullName>
    </submittedName>
</protein>
<evidence type="ECO:0000313" key="2">
    <source>
        <dbReference type="EMBL" id="PWK81941.1"/>
    </source>
</evidence>
<feature type="region of interest" description="Disordered" evidence="1">
    <location>
        <begin position="14"/>
        <end position="41"/>
    </location>
</feature>
<accession>A0A316HPF4</accession>
<comment type="caution">
    <text evidence="2">The sequence shown here is derived from an EMBL/GenBank/DDBJ whole genome shotgun (WGS) entry which is preliminary data.</text>
</comment>
<dbReference type="EMBL" id="QGHB01000015">
    <property type="protein sequence ID" value="PWK81941.1"/>
    <property type="molecule type" value="Genomic_DNA"/>
</dbReference>
<proteinExistence type="predicted"/>
<reference evidence="2 3" key="1">
    <citation type="submission" date="2018-05" db="EMBL/GenBank/DDBJ databases">
        <title>Genomic Encyclopedia of Type Strains, Phase IV (KMG-IV): sequencing the most valuable type-strain genomes for metagenomic binning, comparative biology and taxonomic classification.</title>
        <authorList>
            <person name="Goeker M."/>
        </authorList>
    </citation>
    <scope>NUCLEOTIDE SEQUENCE [LARGE SCALE GENOMIC DNA]</scope>
    <source>
        <strain evidence="2 3">DSM 45480</strain>
    </source>
</reference>
<dbReference type="Proteomes" id="UP000246005">
    <property type="component" value="Unassembled WGS sequence"/>
</dbReference>
<dbReference type="AlphaFoldDB" id="A0A316HPF4"/>
<evidence type="ECO:0000256" key="1">
    <source>
        <dbReference type="SAM" id="MobiDB-lite"/>
    </source>
</evidence>
<evidence type="ECO:0000313" key="3">
    <source>
        <dbReference type="Proteomes" id="UP000246005"/>
    </source>
</evidence>
<gene>
    <name evidence="2" type="ORF">C8D88_11557</name>
</gene>
<organism evidence="2 3">
    <name type="scientific">Lentzea atacamensis</name>
    <dbReference type="NCBI Taxonomy" id="531938"/>
    <lineage>
        <taxon>Bacteria</taxon>
        <taxon>Bacillati</taxon>
        <taxon>Actinomycetota</taxon>
        <taxon>Actinomycetes</taxon>
        <taxon>Pseudonocardiales</taxon>
        <taxon>Pseudonocardiaceae</taxon>
        <taxon>Lentzea</taxon>
    </lineage>
</organism>